<dbReference type="Proteomes" id="UP000316426">
    <property type="component" value="Chromosome"/>
</dbReference>
<name>A0A518KC51_9BACT</name>
<proteinExistence type="predicted"/>
<dbReference type="InterPro" id="IPR011474">
    <property type="entry name" value="DUF1580"/>
</dbReference>
<dbReference type="RefSeq" id="WP_145114602.1">
    <property type="nucleotide sequence ID" value="NZ_CP036349.1"/>
</dbReference>
<reference evidence="1 2" key="1">
    <citation type="submission" date="2019-02" db="EMBL/GenBank/DDBJ databases">
        <title>Deep-cultivation of Planctomycetes and their phenomic and genomic characterization uncovers novel biology.</title>
        <authorList>
            <person name="Wiegand S."/>
            <person name="Jogler M."/>
            <person name="Boedeker C."/>
            <person name="Pinto D."/>
            <person name="Vollmers J."/>
            <person name="Rivas-Marin E."/>
            <person name="Kohn T."/>
            <person name="Peeters S.H."/>
            <person name="Heuer A."/>
            <person name="Rast P."/>
            <person name="Oberbeckmann S."/>
            <person name="Bunk B."/>
            <person name="Jeske O."/>
            <person name="Meyerdierks A."/>
            <person name="Storesund J.E."/>
            <person name="Kallscheuer N."/>
            <person name="Luecker S."/>
            <person name="Lage O.M."/>
            <person name="Pohl T."/>
            <person name="Merkel B.J."/>
            <person name="Hornburger P."/>
            <person name="Mueller R.-W."/>
            <person name="Bruemmer F."/>
            <person name="Labrenz M."/>
            <person name="Spormann A.M."/>
            <person name="Op den Camp H."/>
            <person name="Overmann J."/>
            <person name="Amann R."/>
            <person name="Jetten M.S.M."/>
            <person name="Mascher T."/>
            <person name="Medema M.H."/>
            <person name="Devos D.P."/>
            <person name="Kaster A.-K."/>
            <person name="Ovreas L."/>
            <person name="Rohde M."/>
            <person name="Galperin M.Y."/>
            <person name="Jogler C."/>
        </authorList>
    </citation>
    <scope>NUCLEOTIDE SEQUENCE [LARGE SCALE GENOMIC DNA]</scope>
    <source>
        <strain evidence="1 2">Spa11</strain>
    </source>
</reference>
<keyword evidence="2" id="KW-1185">Reference proteome</keyword>
<evidence type="ECO:0000313" key="2">
    <source>
        <dbReference type="Proteomes" id="UP000316426"/>
    </source>
</evidence>
<evidence type="ECO:0008006" key="3">
    <source>
        <dbReference type="Google" id="ProtNLM"/>
    </source>
</evidence>
<sequence length="95" mass="10489">MLKDNSGYLTLPAASATLPGRPHVATLHRWRTRGVRGVRLRTCLIGGRRYTTREWLREFIEATTAEDAGAPRASDSPRRESEIAAAERCLKAAGI</sequence>
<dbReference type="Pfam" id="PF07618">
    <property type="entry name" value="DUF1580"/>
    <property type="match status" value="1"/>
</dbReference>
<dbReference type="KEGG" id="bmei:Spa11_35930"/>
<organism evidence="1 2">
    <name type="scientific">Botrimarina mediterranea</name>
    <dbReference type="NCBI Taxonomy" id="2528022"/>
    <lineage>
        <taxon>Bacteria</taxon>
        <taxon>Pseudomonadati</taxon>
        <taxon>Planctomycetota</taxon>
        <taxon>Planctomycetia</taxon>
        <taxon>Pirellulales</taxon>
        <taxon>Lacipirellulaceae</taxon>
        <taxon>Botrimarina</taxon>
    </lineage>
</organism>
<dbReference type="AlphaFoldDB" id="A0A518KC51"/>
<evidence type="ECO:0000313" key="1">
    <source>
        <dbReference type="EMBL" id="QDV75376.1"/>
    </source>
</evidence>
<accession>A0A518KC51</accession>
<dbReference type="EMBL" id="CP036349">
    <property type="protein sequence ID" value="QDV75376.1"/>
    <property type="molecule type" value="Genomic_DNA"/>
</dbReference>
<gene>
    <name evidence="1" type="ORF">Spa11_35930</name>
</gene>
<protein>
    <recommendedName>
        <fullName evidence="3">DUF1580 domain-containing protein</fullName>
    </recommendedName>
</protein>